<dbReference type="EMBL" id="CP136921">
    <property type="protein sequence ID" value="WOO33800.1"/>
    <property type="molecule type" value="Genomic_DNA"/>
</dbReference>
<dbReference type="PANTHER" id="PTHR31350">
    <property type="entry name" value="SI:DKEY-261L7.2"/>
    <property type="match status" value="1"/>
</dbReference>
<evidence type="ECO:0000259" key="2">
    <source>
        <dbReference type="Pfam" id="PF13369"/>
    </source>
</evidence>
<evidence type="ECO:0000313" key="4">
    <source>
        <dbReference type="Proteomes" id="UP001303211"/>
    </source>
</evidence>
<sequence length="282" mass="31890">MPSNYSVPTPLEYFAALVQVGQGDAIALLEAAACIAHDTYPDLDVQQFLDEMDRLQERLQRRMPQDAQPLQRLNVLNRFFYGELGFSANLNDYYAPDNSYLHVVLSTRRGIPISLALLWLELAQAVGLKAYGVSFPGHFLVKVLLPGGQAVLDPISGHALSREALSERLEPFRQHQGAVQEEVPLGLYLQAASARDMLARMLRNLKEIHRTRLDWQHFVAVQDRLITLLPDAWEEWRDRGLAQAELGRPLQAAQDLEVYLAHAQGAGDVRQIQQRILELRRP</sequence>
<gene>
    <name evidence="3" type="ORF">P4826_06985</name>
</gene>
<evidence type="ECO:0000313" key="3">
    <source>
        <dbReference type="EMBL" id="WOO33800.1"/>
    </source>
</evidence>
<name>A0ABZ0J8K1_9BURK</name>
<dbReference type="PANTHER" id="PTHR31350:SF21">
    <property type="entry name" value="F-BOX ONLY PROTEIN 21"/>
    <property type="match status" value="1"/>
</dbReference>
<reference evidence="3 4" key="1">
    <citation type="submission" date="2023-03" db="EMBL/GenBank/DDBJ databases">
        <title>Diaphorobacter basophil sp. nov., isolated from a sewage-treatment plant.</title>
        <authorList>
            <person name="Yang K."/>
        </authorList>
    </citation>
    <scope>NUCLEOTIDE SEQUENCE [LARGE SCALE GENOMIC DNA]</scope>
    <source>
        <strain evidence="3 4">Y-1</strain>
    </source>
</reference>
<evidence type="ECO:0000256" key="1">
    <source>
        <dbReference type="ARBA" id="ARBA00007100"/>
    </source>
</evidence>
<dbReference type="InterPro" id="IPR032698">
    <property type="entry name" value="SirB1_N"/>
</dbReference>
<protein>
    <submittedName>
        <fullName evidence="3">Tetratricopeptide repeat protein</fullName>
    </submittedName>
</protein>
<dbReference type="Pfam" id="PF13369">
    <property type="entry name" value="Transglut_core2"/>
    <property type="match status" value="1"/>
</dbReference>
<dbReference type="RefSeq" id="WP_317703132.1">
    <property type="nucleotide sequence ID" value="NZ_CP136921.1"/>
</dbReference>
<accession>A0ABZ0J8K1</accession>
<feature type="domain" description="Protein SirB1 N-terminal" evidence="2">
    <location>
        <begin position="47"/>
        <end position="203"/>
    </location>
</feature>
<keyword evidence="4" id="KW-1185">Reference proteome</keyword>
<dbReference type="Pfam" id="PF13371">
    <property type="entry name" value="TPR_9"/>
    <property type="match status" value="1"/>
</dbReference>
<comment type="similarity">
    <text evidence="1">Belongs to the UPF0162 family.</text>
</comment>
<dbReference type="Proteomes" id="UP001303211">
    <property type="component" value="Chromosome"/>
</dbReference>
<proteinExistence type="inferred from homology"/>
<organism evidence="3 4">
    <name type="scientific">Diaphorobacter limosus</name>
    <dbReference type="NCBI Taxonomy" id="3036128"/>
    <lineage>
        <taxon>Bacteria</taxon>
        <taxon>Pseudomonadati</taxon>
        <taxon>Pseudomonadota</taxon>
        <taxon>Betaproteobacteria</taxon>
        <taxon>Burkholderiales</taxon>
        <taxon>Comamonadaceae</taxon>
        <taxon>Diaphorobacter</taxon>
    </lineage>
</organism>